<keyword evidence="3" id="KW-1185">Reference proteome</keyword>
<keyword evidence="1" id="KW-1133">Transmembrane helix</keyword>
<organism evidence="2 3">
    <name type="scientific">Kitasatospora cheerisanensis KCTC 2395</name>
    <dbReference type="NCBI Taxonomy" id="1348663"/>
    <lineage>
        <taxon>Bacteria</taxon>
        <taxon>Bacillati</taxon>
        <taxon>Actinomycetota</taxon>
        <taxon>Actinomycetes</taxon>
        <taxon>Kitasatosporales</taxon>
        <taxon>Streptomycetaceae</taxon>
        <taxon>Kitasatospora</taxon>
    </lineage>
</organism>
<dbReference type="eggNOG" id="ENOG5031JHI">
    <property type="taxonomic scope" value="Bacteria"/>
</dbReference>
<gene>
    <name evidence="2" type="ORF">KCH_61840</name>
</gene>
<keyword evidence="1" id="KW-0812">Transmembrane</keyword>
<feature type="transmembrane region" description="Helical" evidence="1">
    <location>
        <begin position="114"/>
        <end position="142"/>
    </location>
</feature>
<dbReference type="AlphaFoldDB" id="A0A066YVR5"/>
<accession>A0A066YVR5</accession>
<proteinExistence type="predicted"/>
<dbReference type="Proteomes" id="UP000027178">
    <property type="component" value="Unassembled WGS sequence"/>
</dbReference>
<evidence type="ECO:0000313" key="2">
    <source>
        <dbReference type="EMBL" id="KDN82030.1"/>
    </source>
</evidence>
<evidence type="ECO:0000313" key="3">
    <source>
        <dbReference type="Proteomes" id="UP000027178"/>
    </source>
</evidence>
<reference evidence="2 3" key="1">
    <citation type="submission" date="2014-05" db="EMBL/GenBank/DDBJ databases">
        <title>Draft Genome Sequence of Kitasatospora cheerisanensis KCTC 2395.</title>
        <authorList>
            <person name="Nam D.H."/>
        </authorList>
    </citation>
    <scope>NUCLEOTIDE SEQUENCE [LARGE SCALE GENOMIC DNA]</scope>
    <source>
        <strain evidence="2 3">KCTC 2395</strain>
    </source>
</reference>
<dbReference type="HOGENOM" id="CLU_132122_0_0_11"/>
<dbReference type="EMBL" id="JNBY01000126">
    <property type="protein sequence ID" value="KDN82030.1"/>
    <property type="molecule type" value="Genomic_DNA"/>
</dbReference>
<protein>
    <submittedName>
        <fullName evidence="2">Uncharacterized protein</fullName>
    </submittedName>
</protein>
<feature type="transmembrane region" description="Helical" evidence="1">
    <location>
        <begin position="79"/>
        <end position="102"/>
    </location>
</feature>
<sequence length="168" mass="16848">MACRSGGVRVAGGRGRSAGGVAWCRGRGGGAGALVLPWALIAPGPMARQVFAFPLGLGAWRTPAASPLPGRLLAQLGPAGWWLALTVLLLGGLAVAVSLVRRPPANAVAAADRLAIGLALAFLLAPAGRFGYLALPVFLAVFTRLTGPPATPLAVDDAPPAAAPRQLP</sequence>
<evidence type="ECO:0000256" key="1">
    <source>
        <dbReference type="SAM" id="Phobius"/>
    </source>
</evidence>
<keyword evidence="1" id="KW-0472">Membrane</keyword>
<comment type="caution">
    <text evidence="2">The sequence shown here is derived from an EMBL/GenBank/DDBJ whole genome shotgun (WGS) entry which is preliminary data.</text>
</comment>
<dbReference type="PATRIC" id="fig|1348663.4.peg.5983"/>
<name>A0A066YVR5_9ACTN</name>